<dbReference type="CDD" id="cd17546">
    <property type="entry name" value="REC_hyHK_CKI1_RcsC-like"/>
    <property type="match status" value="1"/>
</dbReference>
<keyword evidence="10" id="KW-0472">Membrane</keyword>
<dbReference type="InterPro" id="IPR013767">
    <property type="entry name" value="PAS_fold"/>
</dbReference>
<dbReference type="InterPro" id="IPR004358">
    <property type="entry name" value="Sig_transdc_His_kin-like_C"/>
</dbReference>
<dbReference type="GO" id="GO:0005524">
    <property type="term" value="F:ATP binding"/>
    <property type="evidence" value="ECO:0007669"/>
    <property type="project" value="UniProtKB-KW"/>
</dbReference>
<dbReference type="Gene3D" id="3.40.50.2300">
    <property type="match status" value="1"/>
</dbReference>
<dbReference type="EMBL" id="MSLT01000012">
    <property type="protein sequence ID" value="OUD13938.1"/>
    <property type="molecule type" value="Genomic_DNA"/>
</dbReference>
<dbReference type="InterPro" id="IPR013655">
    <property type="entry name" value="PAS_fold_3"/>
</dbReference>
<dbReference type="PRINTS" id="PR00344">
    <property type="entry name" value="BCTRLSENSOR"/>
</dbReference>
<feature type="domain" description="PAC" evidence="16">
    <location>
        <begin position="331"/>
        <end position="383"/>
    </location>
</feature>
<evidence type="ECO:0000259" key="13">
    <source>
        <dbReference type="PROSITE" id="PS50109"/>
    </source>
</evidence>
<dbReference type="FunFam" id="3.30.565.10:FF:000010">
    <property type="entry name" value="Sensor histidine kinase RcsC"/>
    <property type="match status" value="1"/>
</dbReference>
<dbReference type="Pfam" id="PF02518">
    <property type="entry name" value="HATPase_c"/>
    <property type="match status" value="1"/>
</dbReference>
<keyword evidence="18" id="KW-1185">Reference proteome</keyword>
<keyword evidence="11" id="KW-0131">Cell cycle</keyword>
<dbReference type="FunFam" id="1.10.287.130:FF:000038">
    <property type="entry name" value="Sensory transduction histidine kinase"/>
    <property type="match status" value="1"/>
</dbReference>
<evidence type="ECO:0000256" key="1">
    <source>
        <dbReference type="ARBA" id="ARBA00000085"/>
    </source>
</evidence>
<dbReference type="SMART" id="SM00387">
    <property type="entry name" value="HATPase_c"/>
    <property type="match status" value="1"/>
</dbReference>
<dbReference type="CDD" id="cd16922">
    <property type="entry name" value="HATPase_EvgS-ArcB-TorS-like"/>
    <property type="match status" value="1"/>
</dbReference>
<keyword evidence="8" id="KW-0067">ATP-binding</keyword>
<evidence type="ECO:0000259" key="14">
    <source>
        <dbReference type="PROSITE" id="PS50110"/>
    </source>
</evidence>
<name>A0A251X793_9GAMM</name>
<organism evidence="17 18">
    <name type="scientific">Thioflexithrix psekupsensis</name>
    <dbReference type="NCBI Taxonomy" id="1570016"/>
    <lineage>
        <taxon>Bacteria</taxon>
        <taxon>Pseudomonadati</taxon>
        <taxon>Pseudomonadota</taxon>
        <taxon>Gammaproteobacteria</taxon>
        <taxon>Thiotrichales</taxon>
        <taxon>Thioflexithrix</taxon>
    </lineage>
</organism>
<dbReference type="InterPro" id="IPR001789">
    <property type="entry name" value="Sig_transdc_resp-reg_receiver"/>
</dbReference>
<feature type="domain" description="Histidine kinase" evidence="13">
    <location>
        <begin position="401"/>
        <end position="642"/>
    </location>
</feature>
<dbReference type="SMART" id="SM00086">
    <property type="entry name" value="PAC"/>
    <property type="match status" value="2"/>
</dbReference>
<evidence type="ECO:0000256" key="10">
    <source>
        <dbReference type="ARBA" id="ARBA00023136"/>
    </source>
</evidence>
<dbReference type="PROSITE" id="PS50113">
    <property type="entry name" value="PAC"/>
    <property type="match status" value="2"/>
</dbReference>
<protein>
    <recommendedName>
        <fullName evidence="3">histidine kinase</fullName>
        <ecNumber evidence="3">2.7.13.3</ecNumber>
    </recommendedName>
</protein>
<keyword evidence="5" id="KW-0808">Transferase</keyword>
<dbReference type="SUPFAM" id="SSF55785">
    <property type="entry name" value="PYP-like sensor domain (PAS domain)"/>
    <property type="match status" value="2"/>
</dbReference>
<dbReference type="InterPro" id="IPR036890">
    <property type="entry name" value="HATPase_C_sf"/>
</dbReference>
<comment type="caution">
    <text evidence="17">The sequence shown here is derived from an EMBL/GenBank/DDBJ whole genome shotgun (WGS) entry which is preliminary data.</text>
</comment>
<evidence type="ECO:0000313" key="17">
    <source>
        <dbReference type="EMBL" id="OUD13938.1"/>
    </source>
</evidence>
<feature type="modified residue" description="4-aspartylphosphate" evidence="12">
    <location>
        <position position="714"/>
    </location>
</feature>
<dbReference type="Pfam" id="PF00512">
    <property type="entry name" value="HisKA"/>
    <property type="match status" value="1"/>
</dbReference>
<dbReference type="InterPro" id="IPR003661">
    <property type="entry name" value="HisK_dim/P_dom"/>
</dbReference>
<dbReference type="Pfam" id="PF00072">
    <property type="entry name" value="Response_reg"/>
    <property type="match status" value="1"/>
</dbReference>
<dbReference type="Pfam" id="PF08447">
    <property type="entry name" value="PAS_3"/>
    <property type="match status" value="1"/>
</dbReference>
<dbReference type="OrthoDB" id="9792854at2"/>
<dbReference type="Gene3D" id="1.10.287.130">
    <property type="match status" value="1"/>
</dbReference>
<comment type="catalytic activity">
    <reaction evidence="1">
        <text>ATP + protein L-histidine = ADP + protein N-phospho-L-histidine.</text>
        <dbReference type="EC" id="2.7.13.3"/>
    </reaction>
</comment>
<dbReference type="Gene3D" id="3.30.565.10">
    <property type="entry name" value="Histidine kinase-like ATPase, C-terminal domain"/>
    <property type="match status" value="1"/>
</dbReference>
<keyword evidence="6" id="KW-0547">Nucleotide-binding</keyword>
<evidence type="ECO:0000256" key="3">
    <source>
        <dbReference type="ARBA" id="ARBA00012438"/>
    </source>
</evidence>
<keyword evidence="4 12" id="KW-0597">Phosphoprotein</keyword>
<dbReference type="InterPro" id="IPR011006">
    <property type="entry name" value="CheY-like_superfamily"/>
</dbReference>
<dbReference type="InterPro" id="IPR005467">
    <property type="entry name" value="His_kinase_dom"/>
</dbReference>
<evidence type="ECO:0000259" key="15">
    <source>
        <dbReference type="PROSITE" id="PS50112"/>
    </source>
</evidence>
<dbReference type="PANTHER" id="PTHR43047">
    <property type="entry name" value="TWO-COMPONENT HISTIDINE PROTEIN KINASE"/>
    <property type="match status" value="1"/>
</dbReference>
<evidence type="ECO:0000256" key="7">
    <source>
        <dbReference type="ARBA" id="ARBA00022777"/>
    </source>
</evidence>
<dbReference type="GO" id="GO:0000155">
    <property type="term" value="F:phosphorelay sensor kinase activity"/>
    <property type="evidence" value="ECO:0007669"/>
    <property type="project" value="InterPro"/>
</dbReference>
<dbReference type="SMART" id="SM00448">
    <property type="entry name" value="REC"/>
    <property type="match status" value="1"/>
</dbReference>
<accession>A0A251X793</accession>
<evidence type="ECO:0000256" key="9">
    <source>
        <dbReference type="ARBA" id="ARBA00023012"/>
    </source>
</evidence>
<dbReference type="RefSeq" id="WP_086487723.1">
    <property type="nucleotide sequence ID" value="NZ_MSLT01000012.1"/>
</dbReference>
<keyword evidence="9" id="KW-0902">Two-component regulatory system</keyword>
<gene>
    <name evidence="17" type="ORF">TPSD3_06235</name>
</gene>
<dbReference type="InterPro" id="IPR003594">
    <property type="entry name" value="HATPase_dom"/>
</dbReference>
<feature type="domain" description="Response regulatory" evidence="14">
    <location>
        <begin position="665"/>
        <end position="781"/>
    </location>
</feature>
<dbReference type="SMART" id="SM00091">
    <property type="entry name" value="PAS"/>
    <property type="match status" value="3"/>
</dbReference>
<dbReference type="Gene3D" id="3.30.450.20">
    <property type="entry name" value="PAS domain"/>
    <property type="match status" value="3"/>
</dbReference>
<dbReference type="NCBIfam" id="TIGR00229">
    <property type="entry name" value="sensory_box"/>
    <property type="match status" value="1"/>
</dbReference>
<dbReference type="SUPFAM" id="SSF55874">
    <property type="entry name" value="ATPase domain of HSP90 chaperone/DNA topoisomerase II/histidine kinase"/>
    <property type="match status" value="1"/>
</dbReference>
<dbReference type="InterPro" id="IPR000014">
    <property type="entry name" value="PAS"/>
</dbReference>
<evidence type="ECO:0000256" key="2">
    <source>
        <dbReference type="ARBA" id="ARBA00004370"/>
    </source>
</evidence>
<dbReference type="Pfam" id="PF00989">
    <property type="entry name" value="PAS"/>
    <property type="match status" value="1"/>
</dbReference>
<dbReference type="InterPro" id="IPR035965">
    <property type="entry name" value="PAS-like_dom_sf"/>
</dbReference>
<dbReference type="EC" id="2.7.13.3" evidence="3"/>
<evidence type="ECO:0000256" key="8">
    <source>
        <dbReference type="ARBA" id="ARBA00022840"/>
    </source>
</evidence>
<keyword evidence="7" id="KW-0418">Kinase</keyword>
<dbReference type="CDD" id="cd00130">
    <property type="entry name" value="PAS"/>
    <property type="match status" value="1"/>
</dbReference>
<dbReference type="SUPFAM" id="SSF47384">
    <property type="entry name" value="Homodimeric domain of signal transducing histidine kinase"/>
    <property type="match status" value="1"/>
</dbReference>
<comment type="subcellular location">
    <subcellularLocation>
        <location evidence="2">Membrane</location>
    </subcellularLocation>
</comment>
<evidence type="ECO:0000256" key="11">
    <source>
        <dbReference type="ARBA" id="ARBA00023306"/>
    </source>
</evidence>
<evidence type="ECO:0000256" key="12">
    <source>
        <dbReference type="PROSITE-ProRule" id="PRU00169"/>
    </source>
</evidence>
<reference evidence="17 18" key="1">
    <citation type="submission" date="2016-12" db="EMBL/GenBank/DDBJ databases">
        <title>Thioflexothrix psekupsii D3 genome sequencing and assembly.</title>
        <authorList>
            <person name="Fomenkov A."/>
            <person name="Vincze T."/>
            <person name="Grabovich M."/>
            <person name="Anton B.P."/>
            <person name="Dubinina G."/>
            <person name="Orlova M."/>
            <person name="Belousova E."/>
            <person name="Roberts R.J."/>
        </authorList>
    </citation>
    <scope>NUCLEOTIDE SEQUENCE [LARGE SCALE GENOMIC DNA]</scope>
    <source>
        <strain evidence="17">D3</strain>
    </source>
</reference>
<sequence length="876" mass="101485">MIEIMPDMNPEIFSEKPVAILTLHVETLVIIDCNEAALALWKCYKKEQLLHKNLAELMEIHDPFSLHQLKQAIQQAQLHGAWRYYGQLTTFFNYPIELLILTHQHEQARIYCLPNPHLPIESRYRILQHRYEKLAKATQSGILDWHLEEDSFYIDPHLKKHLGYDEKTLPHSHSAWLKLIYHEDLWIFEELSFTDLTEWVPAYNEFQFRIYHGDNSLRWMLLRGYNVRNECHELVRIIGVVIDITVQKQAEEALRESESRFRDLFHFAPIGMAEVSIEGNFLDVNASLCKFLGYTRNELMHLNFKNITWNDDAELNRLHWEHLISGKIKRHQEEIRYIHKLGYVVYGILNSYLRQDSLGNPISIISQIQDISNRKKTELELQKAKELAESANRAKSRFLASMSHELRTPLNGILGYTQILKRDSTLNKNQQEGIEVIHRSGEYLLTLISDILDLSKIEAERMELYPSDFHFGRFLTGVVDLFKMRAEQKQIKFEFKQSNTLPIAIHADEKRLRQILMNLLSNAIKFTERGGVVFSIRSDMSENTINDAENSLYLSLENKINTTHYRQLYFTVEDTGIGIPSELQKEIFLPFQQISTRQHHAEGTGLGLAITKKLVEMMGGKLHLESQLNLGSRFSFSVKFPIIQQFIESDNHQPKIIGYNGNKKTILVVDDQHFNQLVCKHLLEPLHFNILAAYTGAEALTIAQAKLPDLIIMDLIMPDMDGFMTTQQLRSNQQLQFIKIIAASASAFDYHRERSLKAGCDEFIPKPINADQLLACLQRQLDLTWHYETPTSPEKLTPDSVALTSEITHDSSSFLLPKSAAKLHELAMMGDIDSLLFYLTQMETEQSASAHLIQHIRYHIEHYDTDAICRLVTPFL</sequence>
<dbReference type="CDD" id="cd00082">
    <property type="entry name" value="HisKA"/>
    <property type="match status" value="1"/>
</dbReference>
<evidence type="ECO:0000256" key="5">
    <source>
        <dbReference type="ARBA" id="ARBA00022679"/>
    </source>
</evidence>
<dbReference type="Gene3D" id="2.10.70.100">
    <property type="match status" value="1"/>
</dbReference>
<evidence type="ECO:0000313" key="18">
    <source>
        <dbReference type="Proteomes" id="UP000194798"/>
    </source>
</evidence>
<dbReference type="InterPro" id="IPR001610">
    <property type="entry name" value="PAC"/>
</dbReference>
<feature type="domain" description="PAS" evidence="15">
    <location>
        <begin position="257"/>
        <end position="300"/>
    </location>
</feature>
<proteinExistence type="predicted"/>
<dbReference type="PROSITE" id="PS50110">
    <property type="entry name" value="RESPONSE_REGULATORY"/>
    <property type="match status" value="1"/>
</dbReference>
<dbReference type="GO" id="GO:0016020">
    <property type="term" value="C:membrane"/>
    <property type="evidence" value="ECO:0007669"/>
    <property type="project" value="UniProtKB-SubCell"/>
</dbReference>
<dbReference type="Proteomes" id="UP000194798">
    <property type="component" value="Unassembled WGS sequence"/>
</dbReference>
<dbReference type="InterPro" id="IPR036097">
    <property type="entry name" value="HisK_dim/P_sf"/>
</dbReference>
<dbReference type="SUPFAM" id="SSF52172">
    <property type="entry name" value="CheY-like"/>
    <property type="match status" value="1"/>
</dbReference>
<dbReference type="GO" id="GO:0006355">
    <property type="term" value="P:regulation of DNA-templated transcription"/>
    <property type="evidence" value="ECO:0007669"/>
    <property type="project" value="InterPro"/>
</dbReference>
<dbReference type="PROSITE" id="PS50109">
    <property type="entry name" value="HIS_KIN"/>
    <property type="match status" value="1"/>
</dbReference>
<dbReference type="AlphaFoldDB" id="A0A251X793"/>
<dbReference type="InterPro" id="IPR000700">
    <property type="entry name" value="PAS-assoc_C"/>
</dbReference>
<dbReference type="SMART" id="SM00388">
    <property type="entry name" value="HisKA"/>
    <property type="match status" value="1"/>
</dbReference>
<dbReference type="Pfam" id="PF13426">
    <property type="entry name" value="PAS_9"/>
    <property type="match status" value="1"/>
</dbReference>
<dbReference type="PROSITE" id="PS50112">
    <property type="entry name" value="PAS"/>
    <property type="match status" value="1"/>
</dbReference>
<evidence type="ECO:0000256" key="6">
    <source>
        <dbReference type="ARBA" id="ARBA00022741"/>
    </source>
</evidence>
<feature type="domain" description="PAC" evidence="16">
    <location>
        <begin position="204"/>
        <end position="256"/>
    </location>
</feature>
<evidence type="ECO:0000259" key="16">
    <source>
        <dbReference type="PROSITE" id="PS50113"/>
    </source>
</evidence>
<evidence type="ECO:0000256" key="4">
    <source>
        <dbReference type="ARBA" id="ARBA00022553"/>
    </source>
</evidence>